<dbReference type="GO" id="GO:0003677">
    <property type="term" value="F:DNA binding"/>
    <property type="evidence" value="ECO:0007669"/>
    <property type="project" value="InterPro"/>
</dbReference>
<dbReference type="Pfam" id="PF01396">
    <property type="entry name" value="Zn_ribbon_Top1"/>
    <property type="match status" value="4"/>
</dbReference>
<evidence type="ECO:0000259" key="1">
    <source>
        <dbReference type="Pfam" id="PF01396"/>
    </source>
</evidence>
<dbReference type="Proteomes" id="UP000288293">
    <property type="component" value="Unassembled WGS sequence"/>
</dbReference>
<dbReference type="InterPro" id="IPR000380">
    <property type="entry name" value="Topo_IA"/>
</dbReference>
<feature type="domain" description="DNA topoisomerase type IA zn finger" evidence="1">
    <location>
        <begin position="114"/>
        <end position="149"/>
    </location>
</feature>
<protein>
    <recommendedName>
        <fullName evidence="1">DNA topoisomerase type IA zn finger domain-containing protein</fullName>
    </recommendedName>
</protein>
<dbReference type="GO" id="GO:0003917">
    <property type="term" value="F:DNA topoisomerase type I (single strand cut, ATP-independent) activity"/>
    <property type="evidence" value="ECO:0007669"/>
    <property type="project" value="InterPro"/>
</dbReference>
<keyword evidence="3" id="KW-1185">Reference proteome</keyword>
<dbReference type="PANTHER" id="PTHR42785">
    <property type="entry name" value="DNA TOPOISOMERASE, TYPE IA, CORE"/>
    <property type="match status" value="1"/>
</dbReference>
<dbReference type="SUPFAM" id="SSF57783">
    <property type="entry name" value="Zinc beta-ribbon"/>
    <property type="match status" value="2"/>
</dbReference>
<dbReference type="EMBL" id="PIPL01000001">
    <property type="protein sequence ID" value="RUO26960.1"/>
    <property type="molecule type" value="Genomic_DNA"/>
</dbReference>
<dbReference type="RefSeq" id="WP_126803773.1">
    <property type="nucleotide sequence ID" value="NZ_PIPL01000001.1"/>
</dbReference>
<dbReference type="Gene3D" id="3.30.65.10">
    <property type="entry name" value="Bacterial Topoisomerase I, domain 1"/>
    <property type="match status" value="2"/>
</dbReference>
<evidence type="ECO:0000313" key="3">
    <source>
        <dbReference type="Proteomes" id="UP000288293"/>
    </source>
</evidence>
<name>A0A432W9Y0_9GAMM</name>
<evidence type="ECO:0000313" key="2">
    <source>
        <dbReference type="EMBL" id="RUO26960.1"/>
    </source>
</evidence>
<dbReference type="AlphaFoldDB" id="A0A432W9Y0"/>
<sequence length="189" mass="21067">MTEQNKDAALFSAQHSDADTKPCPRCDGQLRIKHIGQNSFWGCSNYPACDYTRSLQETSDFEPQPLPDAYCPECEHPLLLKKGRFGFFIGCSNFPKCDYIADPDAEEEQGALADCPQCGKGSLIERSNKYGKVFYPCDAYPKCRYALNDRPVAQTCPDCGWHVLVEKKSAAGVRLKCPQKSCSYSSEPL</sequence>
<proteinExistence type="predicted"/>
<comment type="caution">
    <text evidence="2">The sequence shown here is derived from an EMBL/GenBank/DDBJ whole genome shotgun (WGS) entry which is preliminary data.</text>
</comment>
<gene>
    <name evidence="2" type="ORF">CWE09_09780</name>
</gene>
<organism evidence="2 3">
    <name type="scientific">Aliidiomarina minuta</name>
    <dbReference type="NCBI Taxonomy" id="880057"/>
    <lineage>
        <taxon>Bacteria</taxon>
        <taxon>Pseudomonadati</taxon>
        <taxon>Pseudomonadota</taxon>
        <taxon>Gammaproteobacteria</taxon>
        <taxon>Alteromonadales</taxon>
        <taxon>Idiomarinaceae</taxon>
        <taxon>Aliidiomarina</taxon>
    </lineage>
</organism>
<reference evidence="2 3" key="1">
    <citation type="journal article" date="2011" name="Front. Microbiol.">
        <title>Genomic signatures of strain selection and enhancement in Bacillus atrophaeus var. globigii, a historical biowarfare simulant.</title>
        <authorList>
            <person name="Gibbons H.S."/>
            <person name="Broomall S.M."/>
            <person name="McNew L.A."/>
            <person name="Daligault H."/>
            <person name="Chapman C."/>
            <person name="Bruce D."/>
            <person name="Karavis M."/>
            <person name="Krepps M."/>
            <person name="McGregor P.A."/>
            <person name="Hong C."/>
            <person name="Park K.H."/>
            <person name="Akmal A."/>
            <person name="Feldman A."/>
            <person name="Lin J.S."/>
            <person name="Chang W.E."/>
            <person name="Higgs B.W."/>
            <person name="Demirev P."/>
            <person name="Lindquist J."/>
            <person name="Liem A."/>
            <person name="Fochler E."/>
            <person name="Read T.D."/>
            <person name="Tapia R."/>
            <person name="Johnson S."/>
            <person name="Bishop-Lilly K.A."/>
            <person name="Detter C."/>
            <person name="Han C."/>
            <person name="Sozhamannan S."/>
            <person name="Rosenzweig C.N."/>
            <person name="Skowronski E.W."/>
        </authorList>
    </citation>
    <scope>NUCLEOTIDE SEQUENCE [LARGE SCALE GENOMIC DNA]</scope>
    <source>
        <strain evidence="2 3">MLST1</strain>
    </source>
</reference>
<feature type="domain" description="DNA topoisomerase type IA zn finger" evidence="1">
    <location>
        <begin position="70"/>
        <end position="101"/>
    </location>
</feature>
<dbReference type="InterPro" id="IPR013498">
    <property type="entry name" value="Topo_IA_Znf"/>
</dbReference>
<dbReference type="GO" id="GO:0005694">
    <property type="term" value="C:chromosome"/>
    <property type="evidence" value="ECO:0007669"/>
    <property type="project" value="InterPro"/>
</dbReference>
<dbReference type="GO" id="GO:0006265">
    <property type="term" value="P:DNA topological change"/>
    <property type="evidence" value="ECO:0007669"/>
    <property type="project" value="InterPro"/>
</dbReference>
<dbReference type="PANTHER" id="PTHR42785:SF1">
    <property type="entry name" value="DNA TOPOISOMERASE"/>
    <property type="match status" value="1"/>
</dbReference>
<feature type="domain" description="DNA topoisomerase type IA zn finger" evidence="1">
    <location>
        <begin position="154"/>
        <end position="172"/>
    </location>
</feature>
<accession>A0A432W9Y0</accession>
<dbReference type="OrthoDB" id="6412825at2"/>
<feature type="domain" description="DNA topoisomerase type IA zn finger" evidence="1">
    <location>
        <begin position="23"/>
        <end position="57"/>
    </location>
</feature>